<evidence type="ECO:0000256" key="7">
    <source>
        <dbReference type="ARBA" id="ARBA00022857"/>
    </source>
</evidence>
<dbReference type="CDD" id="cd00833">
    <property type="entry name" value="PKS"/>
    <property type="match status" value="2"/>
</dbReference>
<dbReference type="Gene3D" id="1.10.1200.10">
    <property type="entry name" value="ACP-like"/>
    <property type="match status" value="1"/>
</dbReference>
<dbReference type="KEGG" id="hau:Haur_3964"/>
<evidence type="ECO:0000256" key="5">
    <source>
        <dbReference type="ARBA" id="ARBA00022679"/>
    </source>
</evidence>
<evidence type="ECO:0000313" key="23">
    <source>
        <dbReference type="EMBL" id="ABX06596.1"/>
    </source>
</evidence>
<evidence type="ECO:0000256" key="8">
    <source>
        <dbReference type="ARBA" id="ARBA00023002"/>
    </source>
</evidence>
<dbReference type="eggNOG" id="COG4221">
    <property type="taxonomic scope" value="Bacteria"/>
</dbReference>
<name>A9AV08_HERA2</name>
<comment type="catalytic activity">
    <reaction evidence="14">
        <text>icosanoyl-[(phenol)carboxyphthiodiolenone synthase] + 2 (S)-methylmalonyl-CoA + 3 malonyl-CoA + 5 NADPH + 10 H(+) = C32-carboxyphthiodiolenone-[(phenol)carboxyphthiodiolenone synthase] + 5 CO2 + 5 NADP(+) + 5 CoA + 2 H2O</text>
        <dbReference type="Rhea" id="RHEA:57748"/>
        <dbReference type="Rhea" id="RHEA-COMP:14985"/>
        <dbReference type="Rhea" id="RHEA-COMP:14986"/>
        <dbReference type="ChEBI" id="CHEBI:15377"/>
        <dbReference type="ChEBI" id="CHEBI:15378"/>
        <dbReference type="ChEBI" id="CHEBI:16526"/>
        <dbReference type="ChEBI" id="CHEBI:57287"/>
        <dbReference type="ChEBI" id="CHEBI:57327"/>
        <dbReference type="ChEBI" id="CHEBI:57384"/>
        <dbReference type="ChEBI" id="CHEBI:57783"/>
        <dbReference type="ChEBI" id="CHEBI:58349"/>
        <dbReference type="ChEBI" id="CHEBI:87848"/>
        <dbReference type="ChEBI" id="CHEBI:142236"/>
        <dbReference type="EC" id="2.3.1.292"/>
    </reaction>
</comment>
<accession>A9AV08</accession>
<keyword evidence="10" id="KW-0511">Multifunctional enzyme</keyword>
<dbReference type="InterPro" id="IPR057326">
    <property type="entry name" value="KR_dom"/>
</dbReference>
<dbReference type="InterPro" id="IPR009081">
    <property type="entry name" value="PP-bd_ACP"/>
</dbReference>
<evidence type="ECO:0000256" key="14">
    <source>
        <dbReference type="ARBA" id="ARBA00052745"/>
    </source>
</evidence>
<comment type="cofactor">
    <cofactor evidence="1">
        <name>NADP(+)</name>
        <dbReference type="ChEBI" id="CHEBI:58349"/>
    </cofactor>
</comment>
<dbReference type="Pfam" id="PF02801">
    <property type="entry name" value="Ketoacyl-synt_C"/>
    <property type="match status" value="2"/>
</dbReference>
<evidence type="ECO:0000256" key="4">
    <source>
        <dbReference type="ARBA" id="ARBA00022553"/>
    </source>
</evidence>
<dbReference type="InterPro" id="IPR036736">
    <property type="entry name" value="ACP-like_sf"/>
</dbReference>
<dbReference type="Pfam" id="PF00550">
    <property type="entry name" value="PP-binding"/>
    <property type="match status" value="2"/>
</dbReference>
<dbReference type="SMART" id="SM00823">
    <property type="entry name" value="PKS_PP"/>
    <property type="match status" value="2"/>
</dbReference>
<dbReference type="InterPro" id="IPR050091">
    <property type="entry name" value="PKS_NRPS_Biosynth_Enz"/>
</dbReference>
<dbReference type="Gene3D" id="3.40.50.1820">
    <property type="entry name" value="alpha/beta hydrolase"/>
    <property type="match status" value="1"/>
</dbReference>
<dbReference type="InterPro" id="IPR020806">
    <property type="entry name" value="PKS_PP-bd"/>
</dbReference>
<dbReference type="Pfam" id="PF21394">
    <property type="entry name" value="Beta-ketacyl_N"/>
    <property type="match status" value="1"/>
</dbReference>
<evidence type="ECO:0000313" key="24">
    <source>
        <dbReference type="Proteomes" id="UP000000787"/>
    </source>
</evidence>
<dbReference type="InterPro" id="IPR016035">
    <property type="entry name" value="Acyl_Trfase/lysoPLipase"/>
</dbReference>
<dbReference type="PROSITE" id="PS50075">
    <property type="entry name" value="CARRIER"/>
    <property type="match status" value="2"/>
</dbReference>
<feature type="domain" description="Ketosynthase family 3 (KS3)" evidence="22">
    <location>
        <begin position="12"/>
        <end position="440"/>
    </location>
</feature>
<keyword evidence="6" id="KW-0276">Fatty acid metabolism</keyword>
<evidence type="ECO:0000259" key="21">
    <source>
        <dbReference type="PROSITE" id="PS50075"/>
    </source>
</evidence>
<gene>
    <name evidence="23" type="ordered locus">Haur_3964</name>
</gene>
<dbReference type="SUPFAM" id="SSF53901">
    <property type="entry name" value="Thiolase-like"/>
    <property type="match status" value="2"/>
</dbReference>
<dbReference type="Pfam" id="PF08659">
    <property type="entry name" value="KR"/>
    <property type="match status" value="2"/>
</dbReference>
<proteinExistence type="predicted"/>
<dbReference type="PROSITE" id="PS00012">
    <property type="entry name" value="PHOSPHOPANTETHEINE"/>
    <property type="match status" value="1"/>
</dbReference>
<evidence type="ECO:0000256" key="17">
    <source>
        <dbReference type="ARBA" id="ARBA00073623"/>
    </source>
</evidence>
<dbReference type="Pfam" id="PF00698">
    <property type="entry name" value="Acyl_transf_1"/>
    <property type="match status" value="2"/>
</dbReference>
<evidence type="ECO:0000256" key="6">
    <source>
        <dbReference type="ARBA" id="ARBA00022832"/>
    </source>
</evidence>
<reference evidence="23 24" key="1">
    <citation type="journal article" date="2011" name="Stand. Genomic Sci.">
        <title>Complete genome sequence of the filamentous gliding predatory bacterium Herpetosiphon aurantiacus type strain (114-95(T)).</title>
        <authorList>
            <person name="Kiss H."/>
            <person name="Nett M."/>
            <person name="Domin N."/>
            <person name="Martin K."/>
            <person name="Maresca J.A."/>
            <person name="Copeland A."/>
            <person name="Lapidus A."/>
            <person name="Lucas S."/>
            <person name="Berry K.W."/>
            <person name="Glavina Del Rio T."/>
            <person name="Dalin E."/>
            <person name="Tice H."/>
            <person name="Pitluck S."/>
            <person name="Richardson P."/>
            <person name="Bruce D."/>
            <person name="Goodwin L."/>
            <person name="Han C."/>
            <person name="Detter J.C."/>
            <person name="Schmutz J."/>
            <person name="Brettin T."/>
            <person name="Land M."/>
            <person name="Hauser L."/>
            <person name="Kyrpides N.C."/>
            <person name="Ivanova N."/>
            <person name="Goker M."/>
            <person name="Woyke T."/>
            <person name="Klenk H.P."/>
            <person name="Bryant D.A."/>
        </authorList>
    </citation>
    <scope>NUCLEOTIDE SEQUENCE [LARGE SCALE GENOMIC DNA]</scope>
    <source>
        <strain evidence="24">ATCC 23779 / DSM 785 / 114-95</strain>
    </source>
</reference>
<evidence type="ECO:0000256" key="18">
    <source>
        <dbReference type="ARBA" id="ARBA00075053"/>
    </source>
</evidence>
<dbReference type="GO" id="GO:0016491">
    <property type="term" value="F:oxidoreductase activity"/>
    <property type="evidence" value="ECO:0007669"/>
    <property type="project" value="UniProtKB-KW"/>
</dbReference>
<sequence>MSRSVSYDPAYDTSVAIIGMVGRFPGAQNVDMLWQSLIAGERGIRALSDAELLAAGVDPELLRDPQYVKASSAVQDADCFDAAFFGYTPREAEVMDPQHRLFLECAWEVLEQAGYDVESYVGTIGVFAGSAPSSYRVRNINAHPEIAEAVGNLQLAIGNDSDSLASTVSYKLNLRGPSVAVQTFCSTSLVATHLACQSLLTYESDIALAGGVAFMFPQDTGYLYEEGGILSPDGRCRTFDANAQGSIMGNGVGIVALKRVEDALNDGDTIYAIIRGSAVNNDGVRKVGYTAPGLNGQVGVIMTAQSRADIDPETISYIEAHGTATPLGDSIELSALIKAFDASTTRRQFCALGSVKPNIGHLDRASGVTGLIKTTMALYHRQLPPHLDFETPSPDIDLANSPFYVNTQLREWPANGDAPRRAGVSSFGLGGTNAHVILEEAFATVPSAPSGLPQLLVLSAKTEAALEDASARLAAYLADHAHVDLADVAHTLRVGRAAFNHRRVVVARDHAEAIAILESREASRGLIVEQTGRNRPVAFVFPGVGDHYAGMAETLYATETVFREAVDRCAELLPSRLGQDLRAALYPADQPAAAAAHTLFASTAASGRAAGALHQTALAQPAVFVVEYALVQLLASWGIRPQALLGYSVGEYVAATIAGVLSLEDALTLVAKRAQWIQAQPHGAMLAVSLGVEAIQPYLNTEVALAVVNSPMTCVLAGPHAALEAVKVRLDADEVASRWLETSHAFHSPMLAPVAAELTALVRTLRLHAPQIPYISNVTGTWITDAQATDPSYWARHMVETVQFADGVGTLLSDAQLVVLEVGPGQALGSFIRQHPACGRTRFGQIVATLPGAAAGSNDLVALLNGLGRLWLAGVTVDWNALNGAARQRVPLPTYPFERKRFWLEAAVALAGKTGERLRGRHADVADWFYRPDWAPTALGAPAAPGRWLILPDAHGLGTAVAASLRAAGHTVTLAAGPADAAAYGSLFATLRADGGLPSHILWLGGLTPLDSALTGPARFQAAQATGYYDLLQLAQAVSAQVIDEAVQLVVVTAGMQAVGANTIPVAEHATLLGLATVIGQENLTIRVRSVDLAVADDAAVGLLAAECLATSDALRVAYRDGQRLEETYQPIRLEAPGSPVVRSGGVYVITGGLGGVGLVLAEHLAQTAQAKLVLVGRQGLPERAVWDAWLREHGADDATSQRIQRVRMIEAAGGVVEVVAADVAQVADLQRVLATAEARFGTLHGVLHAAGISDPQAFGTISTLGPKECEWHFQPKAYGLYALEAALGDRPLDFCVVFSSVSSVLGGLSFGGYAAANSFMNAFTQRHNRTHAVPWVSVNWDTWQLKVGQHDVIGATVAQYEMSPAEGADAFERAAATRNEPVIINSTGDLDARIRQWVRLESVRAAEAPSGELLQSSVASGEMLSLNDYEQRVAAVWQQILGIDEVGIDDNFFDLGGNSLIALQLVSRLKKELKTQISVLALFEAPTVRAMTQLLRPQTAPDVDQQALLLQQRRQQTRQTIQQDGIAIIGMVGRFPGASSVEELWQNLHNGVESTTHFTDAELLAAGVDPLLVQHPDYVKSRPLLADDVSLFDAAFFGYTPREAEFLDPQQRLFHECAWEALEQAGYDTQRYPGLVGVFGGTNLNNYLIRLTNDPETAQRINDLTVLENDKDALTTNVSYKLDLRGPSFAVQTFCSTSLVATHLACRSLRHGECDIALAGGVSIRVPVNTGYLFQEGDQVSPDGHCRTFDANAGGATFGDGVAIVVLKRLADALADGDTIHAVIRGSAINNDGGLKVGYTAPSVVGQAAVVQAALADANLAADAISYVEAHGTATKLGDPIEVASLTKAYRTMTDKVGFCAISSVKPNVGHLDRAAGATGLIKTVMALKHNVIPPTLHFQTPNPEIDFASSPFFVPTALTPWTRNGTPRRAGVNSLGVGGTNAHVIVEEAPQVGPSGPGRAVELLVLSAKTATALEAATTNLAAHLEEQPTVNLADVAHTLQVGRRVFEHRRVVVARDATSAAALLRSSDARRVLTLAQKPTSRGVAFVFPGVGDHYVGMAEGLYATEGVFRATVDRCCALLTPLLGSPIRKEIYPDGGAPVSASIDLRVLLGRPAVPGSAGRLHQTAWAQPAVFVVEYALAQLLASWGIRPQALLGYSVGEYVAATVAGVLSLEDALTLVAKRAQWIQAQPAGSMLAVSLSAEAIGAYVGGAVALAVVNSPMTCVLAGPQAALEAVKTRLDGDEVASRWLETSHAFHSPMLAPVQAELTALAGTLRLQAPRIPYVSNITGTWITDAEATDPGYWARHMVETVQFADGVGTLLADAQLVVLEVGPGQALGSFIRQHPACGRDRFGQIVATVRGMTDTSDDLEVLLSALGRLWLHDVVVDWAGFRGSEVRQRIPLPTYPFERQRFWVEPNPNNRLADSSQPVRRADLETWSAIGSWKRSGPAASARVRARLNEPHYWLMLVDDDGLAVDVTAWLEQRGQTVIAVTPGAAFAQHSATAYTVRPASREDFTALLQTLERQGQTPSRVVHAWLATAGDPAADETAAGLDHALDHGFYSLLALAQALGDQGVEWCEITVITAAMQEVTGQEDLRIAAATVIGPCKIIPQESPTLTARSIDILLPASPAERATLVAQIGAELATPPTGDLVAFRGVHRWVQVFEPLPLPAAPASHPRLRMGGVYLLTGGLGGIALGLARDLAATLQAKLVLVNRSGLPDRATWPALLERDGVEQGVGRRIQQVLDLEALGAEVLVIQADVTDAVAMARAVAEAQARFGTIHGVLHTAGVPGVGLMQLKDAATAAAELAPKVQGTLALTRALAGVPLDFLVLFSSVTSATGGGPGQVAYCAANAFLDAYARKHATDHGQTVAVSWGEWLWDAWSEGLQGFPEEVQARFRAYRSGFGITFAEGADILRRILAEPLTHVFVTSEDLLPMAERSRRSSAARELAALREQQSARPTYPRPEVGSFAEPQNDLERQIAGIWSEVLGIAPIGANDNFFDLGGNSLLGLELFSRMRKALKAEKLPAYVLYEAPTVATQAVYLAPTPQDAIPMSDIIPDLEGQSAKIRQKVNRFKQQSSLEDA</sequence>
<dbReference type="InterPro" id="IPR029058">
    <property type="entry name" value="AB_hydrolase_fold"/>
</dbReference>
<protein>
    <recommendedName>
        <fullName evidence="17">Phenolphthiocerol/phthiocerol polyketide synthase subunit E</fullName>
        <ecNumber evidence="16">2.3.1.292</ecNumber>
    </recommendedName>
    <alternativeName>
        <fullName evidence="19">(Phenol)carboxyphthiodiolenone synthase subunit E</fullName>
    </alternativeName>
    <alternativeName>
        <fullName evidence="20">Beta-ketoacyl-acyl-carrier-protein synthase I</fullName>
    </alternativeName>
    <alternativeName>
        <fullName evidence="18">Phthiocerol synthesis polyketide synthase type I PpsE</fullName>
    </alternativeName>
</protein>
<evidence type="ECO:0000256" key="16">
    <source>
        <dbReference type="ARBA" id="ARBA00066974"/>
    </source>
</evidence>
<dbReference type="InterPro" id="IPR014031">
    <property type="entry name" value="Ketoacyl_synth_C"/>
</dbReference>
<keyword evidence="24" id="KW-1185">Reference proteome</keyword>
<dbReference type="InterPro" id="IPR020841">
    <property type="entry name" value="PKS_Beta-ketoAc_synthase_dom"/>
</dbReference>
<dbReference type="HOGENOM" id="CLU_000022_29_0_0"/>
<keyword evidence="8" id="KW-0560">Oxidoreductase</keyword>
<dbReference type="InParanoid" id="A9AV08"/>
<feature type="domain" description="Ketosynthase family 3 (KS3)" evidence="22">
    <location>
        <begin position="1524"/>
        <end position="1950"/>
    </location>
</feature>
<evidence type="ECO:0000256" key="10">
    <source>
        <dbReference type="ARBA" id="ARBA00023268"/>
    </source>
</evidence>
<evidence type="ECO:0000256" key="2">
    <source>
        <dbReference type="ARBA" id="ARBA00001957"/>
    </source>
</evidence>
<dbReference type="GO" id="GO:0031177">
    <property type="term" value="F:phosphopantetheine binding"/>
    <property type="evidence" value="ECO:0007669"/>
    <property type="project" value="InterPro"/>
</dbReference>
<dbReference type="GO" id="GO:0004312">
    <property type="term" value="F:fatty acid synthase activity"/>
    <property type="evidence" value="ECO:0007669"/>
    <property type="project" value="TreeGrafter"/>
</dbReference>
<keyword evidence="4" id="KW-0597">Phosphoprotein</keyword>
<dbReference type="InterPro" id="IPR036291">
    <property type="entry name" value="NAD(P)-bd_dom_sf"/>
</dbReference>
<dbReference type="EC" id="2.3.1.292" evidence="16"/>
<evidence type="ECO:0000256" key="11">
    <source>
        <dbReference type="ARBA" id="ARBA00050973"/>
    </source>
</evidence>
<evidence type="ECO:0000256" key="12">
    <source>
        <dbReference type="ARBA" id="ARBA00051971"/>
    </source>
</evidence>
<dbReference type="InterPro" id="IPR006162">
    <property type="entry name" value="Ppantetheine_attach_site"/>
</dbReference>
<dbReference type="SUPFAM" id="SSF51735">
    <property type="entry name" value="NAD(P)-binding Rossmann-fold domains"/>
    <property type="match status" value="4"/>
</dbReference>
<dbReference type="Gene3D" id="3.30.70.3290">
    <property type="match status" value="2"/>
</dbReference>
<keyword evidence="3" id="KW-0596">Phosphopantetheine</keyword>
<dbReference type="EMBL" id="CP000875">
    <property type="protein sequence ID" value="ABX06596.1"/>
    <property type="molecule type" value="Genomic_DNA"/>
</dbReference>
<dbReference type="CDD" id="cd08953">
    <property type="entry name" value="KR_2_SDR_x"/>
    <property type="match status" value="1"/>
</dbReference>
<evidence type="ECO:0000259" key="22">
    <source>
        <dbReference type="PROSITE" id="PS52004"/>
    </source>
</evidence>
<keyword evidence="9" id="KW-0443">Lipid metabolism</keyword>
<dbReference type="FunCoup" id="A9AV08">
    <property type="interactions" value="7"/>
</dbReference>
<dbReference type="PROSITE" id="PS52004">
    <property type="entry name" value="KS3_2"/>
    <property type="match status" value="2"/>
</dbReference>
<dbReference type="Gene3D" id="3.40.50.720">
    <property type="entry name" value="NAD(P)-binding Rossmann-like Domain"/>
    <property type="match status" value="2"/>
</dbReference>
<dbReference type="InterPro" id="IPR014043">
    <property type="entry name" value="Acyl_transferase_dom"/>
</dbReference>
<dbReference type="SUPFAM" id="SSF52151">
    <property type="entry name" value="FabD/lysophospholipase-like"/>
    <property type="match status" value="2"/>
</dbReference>
<comment type="function">
    <text evidence="15">Part of the PpsABCDE complex involved in the biosynthesis of the lipid core common to phthiocerols and phenolphthiocerols by successive additions of malonyl-CoA or methylmalonyl-CoA extender units. PpsA can accept as substrate the activated forms of either icosanoyl (C20), docosanoyl (C22) or lignoceroyl (C24) groups from FadD26, or a (4-hydroxyphenyl)-C17 or (4-hydroxyphenyl)-C19 fatty acyl from FadD29. PpsA initiates the biosynthesis and extends its substrate using a malonyl-CoA extender unit. The PpsB and PpsC proteins add the second and third malonyl-CoA extender units. PpsD adds an (R)-methylmalonyl unit and PpsE adds a second (R)-methylmalonyl unit. The incorporation of the methylmalonyl units results in formation of two branched methyl groups in the elongated product.</text>
</comment>
<dbReference type="Proteomes" id="UP000000787">
    <property type="component" value="Chromosome"/>
</dbReference>
<dbReference type="Gene3D" id="3.40.366.10">
    <property type="entry name" value="Malonyl-Coenzyme A Acyl Carrier Protein, domain 2"/>
    <property type="match status" value="2"/>
</dbReference>
<dbReference type="SMART" id="SM00827">
    <property type="entry name" value="PKS_AT"/>
    <property type="match status" value="2"/>
</dbReference>
<dbReference type="SMART" id="SM00825">
    <property type="entry name" value="PKS_KS"/>
    <property type="match status" value="2"/>
</dbReference>
<dbReference type="InterPro" id="IPR016039">
    <property type="entry name" value="Thiolase-like"/>
</dbReference>
<evidence type="ECO:0000256" key="13">
    <source>
        <dbReference type="ARBA" id="ARBA00052119"/>
    </source>
</evidence>
<dbReference type="InterPro" id="IPR016036">
    <property type="entry name" value="Malonyl_transacylase_ACP-bd"/>
</dbReference>
<dbReference type="SUPFAM" id="SSF47336">
    <property type="entry name" value="ACP-like"/>
    <property type="match status" value="2"/>
</dbReference>
<dbReference type="BioCyc" id="HAUR316274:GHYA-4006-MONOMER"/>
<dbReference type="PANTHER" id="PTHR43775:SF51">
    <property type="entry name" value="INACTIVE PHENOLPHTHIOCEROL SYNTHESIS POLYKETIDE SYNTHASE TYPE I PKS1-RELATED"/>
    <property type="match status" value="1"/>
</dbReference>
<evidence type="ECO:0000256" key="3">
    <source>
        <dbReference type="ARBA" id="ARBA00022450"/>
    </source>
</evidence>
<dbReference type="InterPro" id="IPR014030">
    <property type="entry name" value="Ketoacyl_synth_N"/>
</dbReference>
<evidence type="ECO:0000256" key="1">
    <source>
        <dbReference type="ARBA" id="ARBA00001937"/>
    </source>
</evidence>
<dbReference type="Pfam" id="PF22621">
    <property type="entry name" value="CurL-like_PKS_C"/>
    <property type="match status" value="2"/>
</dbReference>
<dbReference type="FunFam" id="3.40.47.10:FF:000042">
    <property type="entry name" value="Polyketide synthase Pks13"/>
    <property type="match status" value="2"/>
</dbReference>
<evidence type="ECO:0000256" key="19">
    <source>
        <dbReference type="ARBA" id="ARBA00078169"/>
    </source>
</evidence>
<dbReference type="GO" id="GO:0034081">
    <property type="term" value="C:polyketide synthase complex"/>
    <property type="evidence" value="ECO:0007669"/>
    <property type="project" value="UniProtKB-ARBA"/>
</dbReference>
<dbReference type="Gene3D" id="3.30.70.250">
    <property type="entry name" value="Malonyl-CoA ACP transacylase, ACP-binding"/>
    <property type="match status" value="2"/>
</dbReference>
<keyword evidence="5" id="KW-0808">Transferase</keyword>
<dbReference type="InterPro" id="IPR001227">
    <property type="entry name" value="Ac_transferase_dom_sf"/>
</dbReference>
<dbReference type="InterPro" id="IPR013968">
    <property type="entry name" value="PKS_KR"/>
</dbReference>
<feature type="domain" description="Carrier" evidence="21">
    <location>
        <begin position="2977"/>
        <end position="3053"/>
    </location>
</feature>
<dbReference type="PANTHER" id="PTHR43775">
    <property type="entry name" value="FATTY ACID SYNTHASE"/>
    <property type="match status" value="1"/>
</dbReference>
<comment type="catalytic activity">
    <reaction evidence="11">
        <text>17-(4-hydroxyphenyl)heptadecanoyl-[(phenol)carboxyphthiodiolenone synthase] + 2 (S)-methylmalonyl-CoA + 3 malonyl-CoA + 5 NADPH + 10 H(+) = C35-(phenol)carboxyphthiodiolenone-[(phenol)carboxyphthiodiolenone synthase] + 5 CO2 + 5 NADP(+) + 5 CoA + 2 H2O</text>
        <dbReference type="Rhea" id="RHEA:57756"/>
        <dbReference type="Rhea" id="RHEA-COMP:14272"/>
        <dbReference type="Rhea" id="RHEA-COMP:14989"/>
        <dbReference type="ChEBI" id="CHEBI:15377"/>
        <dbReference type="ChEBI" id="CHEBI:15378"/>
        <dbReference type="ChEBI" id="CHEBI:16526"/>
        <dbReference type="ChEBI" id="CHEBI:57287"/>
        <dbReference type="ChEBI" id="CHEBI:57327"/>
        <dbReference type="ChEBI" id="CHEBI:57384"/>
        <dbReference type="ChEBI" id="CHEBI:57783"/>
        <dbReference type="ChEBI" id="CHEBI:58349"/>
        <dbReference type="ChEBI" id="CHEBI:133300"/>
        <dbReference type="ChEBI" id="CHEBI:142259"/>
        <dbReference type="EC" id="2.3.1.292"/>
    </reaction>
</comment>
<organism evidence="23 24">
    <name type="scientific">Herpetosiphon aurantiacus (strain ATCC 23779 / DSM 785 / 114-95)</name>
    <dbReference type="NCBI Taxonomy" id="316274"/>
    <lineage>
        <taxon>Bacteria</taxon>
        <taxon>Bacillati</taxon>
        <taxon>Chloroflexota</taxon>
        <taxon>Chloroflexia</taxon>
        <taxon>Herpetosiphonales</taxon>
        <taxon>Herpetosiphonaceae</taxon>
        <taxon>Herpetosiphon</taxon>
    </lineage>
</organism>
<dbReference type="InterPro" id="IPR049490">
    <property type="entry name" value="C883_1060-like_KR_N"/>
</dbReference>
<dbReference type="GO" id="GO:0006633">
    <property type="term" value="P:fatty acid biosynthetic process"/>
    <property type="evidence" value="ECO:0007669"/>
    <property type="project" value="TreeGrafter"/>
</dbReference>
<dbReference type="SMART" id="SM00822">
    <property type="entry name" value="PKS_KR"/>
    <property type="match status" value="2"/>
</dbReference>
<comment type="catalytic activity">
    <reaction evidence="13">
        <text>docosanoyl-[(phenol)carboxyphthiodiolenone synthase] + 2 (S)-methylmalonyl-CoA + 3 malonyl-CoA + 5 NADPH + 10 H(+) = C34-carboxyphthiodiolenone-[(phenol)carboxyphthiodiolenone synthase] + 5 CO2 + 5 NADP(+) + 5 CoA + 2 H2O</text>
        <dbReference type="Rhea" id="RHEA:57752"/>
        <dbReference type="Rhea" id="RHEA-COMP:14987"/>
        <dbReference type="Rhea" id="RHEA-COMP:14988"/>
        <dbReference type="ChEBI" id="CHEBI:15377"/>
        <dbReference type="ChEBI" id="CHEBI:15378"/>
        <dbReference type="ChEBI" id="CHEBI:16526"/>
        <dbReference type="ChEBI" id="CHEBI:57287"/>
        <dbReference type="ChEBI" id="CHEBI:57327"/>
        <dbReference type="ChEBI" id="CHEBI:57384"/>
        <dbReference type="ChEBI" id="CHEBI:57783"/>
        <dbReference type="ChEBI" id="CHEBI:58349"/>
        <dbReference type="ChEBI" id="CHEBI:142237"/>
        <dbReference type="ChEBI" id="CHEBI:142238"/>
        <dbReference type="EC" id="2.3.1.292"/>
    </reaction>
</comment>
<dbReference type="eggNOG" id="COG1020">
    <property type="taxonomic scope" value="Bacteria"/>
</dbReference>
<dbReference type="FunFam" id="1.10.1200.10:FF:000005">
    <property type="entry name" value="Nonribosomal peptide synthetase 1"/>
    <property type="match status" value="1"/>
</dbReference>
<keyword evidence="7" id="KW-0521">NADP</keyword>
<evidence type="ECO:0000256" key="20">
    <source>
        <dbReference type="ARBA" id="ARBA00084020"/>
    </source>
</evidence>
<dbReference type="Pfam" id="PF00109">
    <property type="entry name" value="ketoacyl-synt"/>
    <property type="match status" value="2"/>
</dbReference>
<evidence type="ECO:0000256" key="9">
    <source>
        <dbReference type="ARBA" id="ARBA00023098"/>
    </source>
</evidence>
<feature type="domain" description="Carrier" evidence="21">
    <location>
        <begin position="1425"/>
        <end position="1500"/>
    </location>
</feature>
<dbReference type="Gene3D" id="3.40.47.10">
    <property type="match status" value="2"/>
</dbReference>
<comment type="catalytic activity">
    <reaction evidence="12">
        <text>19-(4-hydroxyphenyl)nonadecanoyl-[(phenol)carboxyphthiodiolenone synthase] + 2 (S)-methylmalonyl-CoA + 3 malonyl-CoA + 5 NADPH + 10 H(+) = C37-(phenol)carboxyphthiodiolenone-[(phenol)carboxyphthiodiolenone synthase] + 5 CO2 + 5 NADP(+) + 5 CoA + 2 H2O</text>
        <dbReference type="Rhea" id="RHEA:57760"/>
        <dbReference type="Rhea" id="RHEA-COMP:14273"/>
        <dbReference type="Rhea" id="RHEA-COMP:14990"/>
        <dbReference type="ChEBI" id="CHEBI:15377"/>
        <dbReference type="ChEBI" id="CHEBI:15378"/>
        <dbReference type="ChEBI" id="CHEBI:16526"/>
        <dbReference type="ChEBI" id="CHEBI:57287"/>
        <dbReference type="ChEBI" id="CHEBI:57327"/>
        <dbReference type="ChEBI" id="CHEBI:57384"/>
        <dbReference type="ChEBI" id="CHEBI:57783"/>
        <dbReference type="ChEBI" id="CHEBI:58349"/>
        <dbReference type="ChEBI" id="CHEBI:133301"/>
        <dbReference type="ChEBI" id="CHEBI:142260"/>
        <dbReference type="EC" id="2.3.1.292"/>
    </reaction>
</comment>
<comment type="cofactor">
    <cofactor evidence="2">
        <name>pantetheine 4'-phosphate</name>
        <dbReference type="ChEBI" id="CHEBI:47942"/>
    </cofactor>
</comment>
<dbReference type="STRING" id="316274.Haur_3964"/>
<dbReference type="eggNOG" id="COG3321">
    <property type="taxonomic scope" value="Bacteria"/>
</dbReference>
<evidence type="ECO:0000256" key="15">
    <source>
        <dbReference type="ARBA" id="ARBA00058455"/>
    </source>
</evidence>
<dbReference type="SUPFAM" id="SSF55048">
    <property type="entry name" value="Probable ACP-binding domain of malonyl-CoA ACP transacylase"/>
    <property type="match status" value="2"/>
</dbReference>